<keyword evidence="1" id="KW-0547">Nucleotide-binding</keyword>
<dbReference type="AlphaFoldDB" id="A0A4Q7Y1X8"/>
<dbReference type="PANTHER" id="PTHR32071">
    <property type="entry name" value="TRANSCRIPTIONAL REGULATORY PROTEIN"/>
    <property type="match status" value="1"/>
</dbReference>
<dbReference type="Gene3D" id="1.10.8.60">
    <property type="match status" value="1"/>
</dbReference>
<comment type="caution">
    <text evidence="10">The sequence shown here is derived from an EMBL/GenBank/DDBJ whole genome shotgun (WGS) entry which is preliminary data.</text>
</comment>
<evidence type="ECO:0000313" key="10">
    <source>
        <dbReference type="EMBL" id="RZU29775.1"/>
    </source>
</evidence>
<evidence type="ECO:0000256" key="5">
    <source>
        <dbReference type="ARBA" id="ARBA00023159"/>
    </source>
</evidence>
<accession>A0A4Q7Y1X8</accession>
<keyword evidence="3" id="KW-0805">Transcription regulation</keyword>
<evidence type="ECO:0000256" key="4">
    <source>
        <dbReference type="ARBA" id="ARBA00023125"/>
    </source>
</evidence>
<gene>
    <name evidence="10" type="ORF">BDD14_6393</name>
</gene>
<protein>
    <submittedName>
        <fullName evidence="10">PAS domain S-box-containing protein</fullName>
    </submittedName>
</protein>
<dbReference type="InterPro" id="IPR025662">
    <property type="entry name" value="Sigma_54_int_dom_ATP-bd_1"/>
</dbReference>
<dbReference type="SUPFAM" id="SSF52540">
    <property type="entry name" value="P-loop containing nucleoside triphosphate hydrolases"/>
    <property type="match status" value="1"/>
</dbReference>
<feature type="domain" description="PAS" evidence="8">
    <location>
        <begin position="281"/>
        <end position="352"/>
    </location>
</feature>
<dbReference type="InterPro" id="IPR000700">
    <property type="entry name" value="PAS-assoc_C"/>
</dbReference>
<dbReference type="InterPro" id="IPR013656">
    <property type="entry name" value="PAS_4"/>
</dbReference>
<feature type="domain" description="PAC" evidence="9">
    <location>
        <begin position="355"/>
        <end position="407"/>
    </location>
</feature>
<dbReference type="NCBIfam" id="TIGR00229">
    <property type="entry name" value="sensory_box"/>
    <property type="match status" value="1"/>
</dbReference>
<feature type="domain" description="Sigma-54 factor interaction" evidence="7">
    <location>
        <begin position="425"/>
        <end position="654"/>
    </location>
</feature>
<dbReference type="Pfam" id="PF08448">
    <property type="entry name" value="PAS_4"/>
    <property type="match status" value="1"/>
</dbReference>
<dbReference type="CDD" id="cd00009">
    <property type="entry name" value="AAA"/>
    <property type="match status" value="1"/>
</dbReference>
<dbReference type="RefSeq" id="WP_165420425.1">
    <property type="nucleotide sequence ID" value="NZ_SHKW01000007.1"/>
</dbReference>
<dbReference type="PROSITE" id="PS00688">
    <property type="entry name" value="SIGMA54_INTERACT_3"/>
    <property type="match status" value="1"/>
</dbReference>
<evidence type="ECO:0000313" key="11">
    <source>
        <dbReference type="Proteomes" id="UP000292958"/>
    </source>
</evidence>
<dbReference type="FunFam" id="1.10.8.60:FF:000014">
    <property type="entry name" value="DNA-binding transcriptional regulator NtrC"/>
    <property type="match status" value="1"/>
</dbReference>
<keyword evidence="5" id="KW-0010">Activator</keyword>
<dbReference type="GO" id="GO:0005524">
    <property type="term" value="F:ATP binding"/>
    <property type="evidence" value="ECO:0007669"/>
    <property type="project" value="UniProtKB-KW"/>
</dbReference>
<dbReference type="InterPro" id="IPR001610">
    <property type="entry name" value="PAC"/>
</dbReference>
<dbReference type="SUPFAM" id="SSF46689">
    <property type="entry name" value="Homeodomain-like"/>
    <property type="match status" value="1"/>
</dbReference>
<dbReference type="InterPro" id="IPR002197">
    <property type="entry name" value="HTH_Fis"/>
</dbReference>
<dbReference type="GO" id="GO:0006355">
    <property type="term" value="P:regulation of DNA-templated transcription"/>
    <property type="evidence" value="ECO:0007669"/>
    <property type="project" value="InterPro"/>
</dbReference>
<dbReference type="PROSITE" id="PS00675">
    <property type="entry name" value="SIGMA54_INTERACT_1"/>
    <property type="match status" value="1"/>
</dbReference>
<keyword evidence="11" id="KW-1185">Reference proteome</keyword>
<evidence type="ECO:0000256" key="1">
    <source>
        <dbReference type="ARBA" id="ARBA00022741"/>
    </source>
</evidence>
<organism evidence="10 11">
    <name type="scientific">Edaphobacter modestus</name>
    <dbReference type="NCBI Taxonomy" id="388466"/>
    <lineage>
        <taxon>Bacteria</taxon>
        <taxon>Pseudomonadati</taxon>
        <taxon>Acidobacteriota</taxon>
        <taxon>Terriglobia</taxon>
        <taxon>Terriglobales</taxon>
        <taxon>Acidobacteriaceae</taxon>
        <taxon>Edaphobacter</taxon>
    </lineage>
</organism>
<dbReference type="Pfam" id="PF25601">
    <property type="entry name" value="AAA_lid_14"/>
    <property type="match status" value="1"/>
</dbReference>
<evidence type="ECO:0000259" key="7">
    <source>
        <dbReference type="PROSITE" id="PS50045"/>
    </source>
</evidence>
<dbReference type="InterPro" id="IPR035965">
    <property type="entry name" value="PAS-like_dom_sf"/>
</dbReference>
<dbReference type="PROSITE" id="PS50112">
    <property type="entry name" value="PAS"/>
    <property type="match status" value="1"/>
</dbReference>
<dbReference type="Pfam" id="PF08447">
    <property type="entry name" value="PAS_3"/>
    <property type="match status" value="1"/>
</dbReference>
<name>A0A4Q7Y1X8_9BACT</name>
<dbReference type="EMBL" id="SHKW01000007">
    <property type="protein sequence ID" value="RZU29775.1"/>
    <property type="molecule type" value="Genomic_DNA"/>
</dbReference>
<dbReference type="InterPro" id="IPR000014">
    <property type="entry name" value="PAS"/>
</dbReference>
<keyword evidence="4" id="KW-0238">DNA-binding</keyword>
<dbReference type="Gene3D" id="1.10.10.60">
    <property type="entry name" value="Homeodomain-like"/>
    <property type="match status" value="1"/>
</dbReference>
<reference evidence="10 11" key="1">
    <citation type="submission" date="2019-02" db="EMBL/GenBank/DDBJ databases">
        <title>Genomic Encyclopedia of Archaeal and Bacterial Type Strains, Phase II (KMG-II): from individual species to whole genera.</title>
        <authorList>
            <person name="Goeker M."/>
        </authorList>
    </citation>
    <scope>NUCLEOTIDE SEQUENCE [LARGE SCALE GENOMIC DNA]</scope>
    <source>
        <strain evidence="10 11">DSM 18101</strain>
    </source>
</reference>
<dbReference type="Gene3D" id="3.40.50.300">
    <property type="entry name" value="P-loop containing nucleotide triphosphate hydrolases"/>
    <property type="match status" value="1"/>
</dbReference>
<dbReference type="InterPro" id="IPR003593">
    <property type="entry name" value="AAA+_ATPase"/>
</dbReference>
<dbReference type="InterPro" id="IPR027417">
    <property type="entry name" value="P-loop_NTPase"/>
</dbReference>
<dbReference type="SUPFAM" id="SSF55781">
    <property type="entry name" value="GAF domain-like"/>
    <property type="match status" value="1"/>
</dbReference>
<dbReference type="GO" id="GO:0043565">
    <property type="term" value="F:sequence-specific DNA binding"/>
    <property type="evidence" value="ECO:0007669"/>
    <property type="project" value="InterPro"/>
</dbReference>
<evidence type="ECO:0000259" key="9">
    <source>
        <dbReference type="PROSITE" id="PS50113"/>
    </source>
</evidence>
<dbReference type="CDD" id="cd00130">
    <property type="entry name" value="PAS"/>
    <property type="match status" value="1"/>
</dbReference>
<dbReference type="Pfam" id="PF02954">
    <property type="entry name" value="HTH_8"/>
    <property type="match status" value="1"/>
</dbReference>
<dbReference type="SMART" id="SM00091">
    <property type="entry name" value="PAS"/>
    <property type="match status" value="1"/>
</dbReference>
<dbReference type="InterPro" id="IPR058031">
    <property type="entry name" value="AAA_lid_NorR"/>
</dbReference>
<dbReference type="InterPro" id="IPR009057">
    <property type="entry name" value="Homeodomain-like_sf"/>
</dbReference>
<dbReference type="Gene3D" id="3.30.450.20">
    <property type="entry name" value="PAS domain"/>
    <property type="match status" value="2"/>
</dbReference>
<dbReference type="FunFam" id="3.40.50.300:FF:000006">
    <property type="entry name" value="DNA-binding transcriptional regulator NtrC"/>
    <property type="match status" value="1"/>
</dbReference>
<dbReference type="PROSITE" id="PS00676">
    <property type="entry name" value="SIGMA54_INTERACT_2"/>
    <property type="match status" value="1"/>
</dbReference>
<dbReference type="InterPro" id="IPR002078">
    <property type="entry name" value="Sigma_54_int"/>
</dbReference>
<evidence type="ECO:0000256" key="6">
    <source>
        <dbReference type="ARBA" id="ARBA00023163"/>
    </source>
</evidence>
<dbReference type="SMART" id="SM00086">
    <property type="entry name" value="PAC"/>
    <property type="match status" value="1"/>
</dbReference>
<dbReference type="Pfam" id="PF00158">
    <property type="entry name" value="Sigma54_activat"/>
    <property type="match status" value="1"/>
</dbReference>
<dbReference type="PROSITE" id="PS50045">
    <property type="entry name" value="SIGMA54_INTERACT_4"/>
    <property type="match status" value="1"/>
</dbReference>
<dbReference type="SMART" id="SM00382">
    <property type="entry name" value="AAA"/>
    <property type="match status" value="1"/>
</dbReference>
<dbReference type="SUPFAM" id="SSF55785">
    <property type="entry name" value="PYP-like sensor domain (PAS domain)"/>
    <property type="match status" value="2"/>
</dbReference>
<dbReference type="InterPro" id="IPR025944">
    <property type="entry name" value="Sigma_54_int_dom_CS"/>
</dbReference>
<evidence type="ECO:0000256" key="3">
    <source>
        <dbReference type="ARBA" id="ARBA00023015"/>
    </source>
</evidence>
<dbReference type="InterPro" id="IPR013655">
    <property type="entry name" value="PAS_fold_3"/>
</dbReference>
<evidence type="ECO:0000259" key="8">
    <source>
        <dbReference type="PROSITE" id="PS50112"/>
    </source>
</evidence>
<sequence length="741" mass="82763">MIIHWGWPDLLVLYNDAFIPLIGDKHPKALGRPLFESWPELRPAIESTMENVLTTGQAAVSNDLLHFYRRGGYLEERYYTVSFNPIELEAGKVGGSLSLVDNTTDRVVAERRLRTLRDLVARSDDAKEIEEACRIAGDVFGKNRYDLPFALLYAVDKDLERAKLAACVGLDPGGTASPQIVDFTAPEPRAAWPLARAVNTNSVQQVDDLEEKFGPLPGGQWNESPQCGLVVPITLVNYKVPAALLIAGISPRRTADRAYRDFLDSVAKLISATIMRVMADNALAIRQIVDVIPQMIGVLSTDGTVLYANQTMLDYTGLTIEETMSPDSSARSFHQEDVARLQDERRKGLLGVAPFKNEQRIRRKDGQYRWFLIQYNPLLDDRGRVIRWYATATDIDDRVRVEERTRNENVALREQIDRDSMFEDIVGSSKALSKILHQVDKVARSDSTVLILGETGTGKELIARAIHKRSMRAGRAFIAVNCAAIPPSLIASELFGHEKGAFTGATQRRLGRFESANGGTIFLDEVGDVPPEIQVALLRVLQEREIERIGSDKPIPVDARVVAATHRNLDLLVAEGKFRQDLLYRLHVVPIEMPSLRERAADIPLLVEYFIDRFAKKAGKKFRTIDKRTVKLLQAYNWPGNVRELQNVIERAVILSDGDSFSVDETWLKRKPHHIASSTVAFSGALLRQEKEMIEAALAESRGRISGPTGAAAKLELPRATLEAKIKRLGIDKYQFKVSTV</sequence>
<evidence type="ECO:0000256" key="2">
    <source>
        <dbReference type="ARBA" id="ARBA00022840"/>
    </source>
</evidence>
<dbReference type="Proteomes" id="UP000292958">
    <property type="component" value="Unassembled WGS sequence"/>
</dbReference>
<dbReference type="PROSITE" id="PS50113">
    <property type="entry name" value="PAC"/>
    <property type="match status" value="1"/>
</dbReference>
<keyword evidence="6" id="KW-0804">Transcription</keyword>
<proteinExistence type="predicted"/>
<dbReference type="PANTHER" id="PTHR32071:SF117">
    <property type="entry name" value="PTS-DEPENDENT DIHYDROXYACETONE KINASE OPERON REGULATORY PROTEIN-RELATED"/>
    <property type="match status" value="1"/>
</dbReference>
<dbReference type="InterPro" id="IPR025943">
    <property type="entry name" value="Sigma_54_int_dom_ATP-bd_2"/>
</dbReference>
<keyword evidence="2" id="KW-0067">ATP-binding</keyword>